<dbReference type="GO" id="GO:0004342">
    <property type="term" value="F:glucosamine-6-phosphate deaminase activity"/>
    <property type="evidence" value="ECO:0007669"/>
    <property type="project" value="UniProtKB-EC"/>
</dbReference>
<reference evidence="1 2" key="1">
    <citation type="journal article" date="2021" name="bioRxiv">
        <title>Unique metabolic strategies in Hadean analogues reveal hints for primordial physiology.</title>
        <authorList>
            <person name="Nobu M.K."/>
            <person name="Nakai R."/>
            <person name="Tamazawa S."/>
            <person name="Mori H."/>
            <person name="Toyoda A."/>
            <person name="Ijiri A."/>
            <person name="Suzuki S."/>
            <person name="Kurokawa K."/>
            <person name="Kamagata Y."/>
            <person name="Tamaki H."/>
        </authorList>
    </citation>
    <scope>NUCLEOTIDE SEQUENCE [LARGE SCALE GENOMIC DNA]</scope>
    <source>
        <strain evidence="1">BS525</strain>
    </source>
</reference>
<dbReference type="InterPro" id="IPR037171">
    <property type="entry name" value="NagB/RpiA_transferase-like"/>
</dbReference>
<evidence type="ECO:0000313" key="2">
    <source>
        <dbReference type="Proteomes" id="UP000811545"/>
    </source>
</evidence>
<keyword evidence="1" id="KW-0378">Hydrolase</keyword>
<gene>
    <name evidence="1" type="primary">nagB_2</name>
    <name evidence="1" type="ORF">DDT42_01747</name>
</gene>
<protein>
    <submittedName>
        <fullName evidence="1">Glucosamine-6-phosphate deaminase</fullName>
        <ecNumber evidence="1">3.5.99.6</ecNumber>
    </submittedName>
</protein>
<comment type="caution">
    <text evidence="1">The sequence shown here is derived from an EMBL/GenBank/DDBJ whole genome shotgun (WGS) entry which is preliminary data.</text>
</comment>
<evidence type="ECO:0000313" key="1">
    <source>
        <dbReference type="EMBL" id="MBT9145870.1"/>
    </source>
</evidence>
<proteinExistence type="predicted"/>
<name>A0A9E2BJY1_PSYF1</name>
<dbReference type="Gene3D" id="3.40.50.1360">
    <property type="match status" value="1"/>
</dbReference>
<dbReference type="EC" id="3.5.99.6" evidence="1"/>
<sequence>MRSKEFKFAISDWIPYTDAEACERARNIKRQDIEKTQKGSHPDFKIKVLDDNEFSNHRLFKWLKMIMDASNENRNIVFIWPQPHIFYRKLAHALNTLKIDCRKLYIFSMDEYADEDGNTPSPDYPQSLYRSLLYNFYYRLDKDIRPPIDHMQGPTKKNINDYGKMIEDVGGADLIECGVGWDCHIAMVYGSSKKYCSEFYAETIEEWQTLGPRIVKISPLCIPQTVLDPDYGASGDWSLCPPKGATVGPAQFVNAKNIENWNMFSIAGTNVSWQRFSVRLGLHGPIDPIMCPATLFQMLPTKSYLTENIAADIKHEFDNTWWK</sequence>
<dbReference type="EMBL" id="QLTW01000203">
    <property type="protein sequence ID" value="MBT9145870.1"/>
    <property type="molecule type" value="Genomic_DNA"/>
</dbReference>
<dbReference type="SUPFAM" id="SSF100950">
    <property type="entry name" value="NagB/RpiA/CoA transferase-like"/>
    <property type="match status" value="1"/>
</dbReference>
<organism evidence="1 2">
    <name type="scientific">Psychracetigena formicireducens</name>
    <dbReference type="NCBI Taxonomy" id="2986056"/>
    <lineage>
        <taxon>Bacteria</taxon>
        <taxon>Bacillati</taxon>
        <taxon>Candidatus Lithacetigenota</taxon>
        <taxon>Candidatus Psychracetigena</taxon>
    </lineage>
</organism>
<accession>A0A9E2BJY1</accession>
<dbReference type="AlphaFoldDB" id="A0A9E2BJY1"/>
<dbReference type="Proteomes" id="UP000811545">
    <property type="component" value="Unassembled WGS sequence"/>
</dbReference>